<feature type="compositionally biased region" description="Basic residues" evidence="1">
    <location>
        <begin position="208"/>
        <end position="217"/>
    </location>
</feature>
<name>A0A6J4RDF4_9ACTN</name>
<reference evidence="2" key="1">
    <citation type="submission" date="2020-02" db="EMBL/GenBank/DDBJ databases">
        <authorList>
            <person name="Meier V. D."/>
        </authorList>
    </citation>
    <scope>NUCLEOTIDE SEQUENCE</scope>
    <source>
        <strain evidence="2">AVDCRST_MAG02</strain>
    </source>
</reference>
<protein>
    <submittedName>
        <fullName evidence="2">Na(+) H(+) antiporter subunit A</fullName>
    </submittedName>
</protein>
<feature type="compositionally biased region" description="Low complexity" evidence="1">
    <location>
        <begin position="529"/>
        <end position="538"/>
    </location>
</feature>
<feature type="compositionally biased region" description="Basic and acidic residues" evidence="1">
    <location>
        <begin position="278"/>
        <end position="287"/>
    </location>
</feature>
<feature type="region of interest" description="Disordered" evidence="1">
    <location>
        <begin position="519"/>
        <end position="593"/>
    </location>
</feature>
<organism evidence="2">
    <name type="scientific">uncultured Rubrobacteraceae bacterium</name>
    <dbReference type="NCBI Taxonomy" id="349277"/>
    <lineage>
        <taxon>Bacteria</taxon>
        <taxon>Bacillati</taxon>
        <taxon>Actinomycetota</taxon>
        <taxon>Rubrobacteria</taxon>
        <taxon>Rubrobacterales</taxon>
        <taxon>Rubrobacteraceae</taxon>
        <taxon>environmental samples</taxon>
    </lineage>
</organism>
<feature type="non-terminal residue" evidence="2">
    <location>
        <position position="928"/>
    </location>
</feature>
<dbReference type="EMBL" id="CADCVH010000100">
    <property type="protein sequence ID" value="CAA9468065.1"/>
    <property type="molecule type" value="Genomic_DNA"/>
</dbReference>
<feature type="compositionally biased region" description="Basic and acidic residues" evidence="1">
    <location>
        <begin position="880"/>
        <end position="894"/>
    </location>
</feature>
<feature type="compositionally biased region" description="Basic residues" evidence="1">
    <location>
        <begin position="708"/>
        <end position="732"/>
    </location>
</feature>
<evidence type="ECO:0000313" key="2">
    <source>
        <dbReference type="EMBL" id="CAA9468065.1"/>
    </source>
</evidence>
<evidence type="ECO:0000256" key="1">
    <source>
        <dbReference type="SAM" id="MobiDB-lite"/>
    </source>
</evidence>
<dbReference type="AlphaFoldDB" id="A0A6J4RDF4"/>
<sequence>AAAACAGPDGGAGRGALWGGEAGGRGAGRGGVRGARLRGDAVGLALRRGCRGRGVGAELGPAAAPGARWARGALRAAGDRCRVRRARLLLALPAAAPGARGPAGLRRHELLLLYPPVHGLDGRARYGAGPRIDLRLLGPDGHRLLLPDRLRPSRRGLPGLGPDGPARHRDNGGAAPDRGAPALRCPRDVLRPGTGGPGRTRAAAEHRGRAHRGRRARQERPGAPALLAAARDGRPHAGLGVPALGGDGGRGGSPDRSGLPPPPEERVPAGRPPRRRHPLDGGRRRAGPDAGRLEATARLLDHCPVRARGDDVRPRRPLRRGRGGVLRDRARHRQERPLPDSRHRHGGDGREPPEPARGVAKAHAAARRGERARGGHPHRAPPDGRLLRRRVLLRRRAREGTALRRHHRGGRGHDARLHLAFLGRPLSRRTRRRAAGSLLAARLAGRGARGHRADRRFPHRAVRGFGRGRRSGLVRGLDAAGRFVPRRGSSRVFDGAWGLRPGRGAHRLAAGLVAGRARREQARQGGGARAAVPDGGARAQRRVRRGAPVGDPEPQGAHLVRAGADGGAGGGQRAGDAHRRGVPGGRVPGRRCPADAGDARGCGGLGHDGVRAAARDAGAGALGLWLRAGGGLRLLRGAQRGARGRARRDDAHAAAHLHPEAHPLPHPAPPGPAALARAGAQGLRLRGRGGVRVRRGLGGAFAAARGVERRRRAHQANPRRPRQERRHGHARGLPRAGHFGRDHGRLPRPSGCGDPDRDEPRQGGDRGPPTRVAGRDAGDSAPALPAHVRHRRGRPRQGLRPDGGRLLRRGDRRPGHRAAVHGLRPRGHQGHTGRSARRGGLVRRAPRHPGRRGGAAPPRGARLDPLPAGGHGAPPHRHHRGDDGGPFRLRDLPPRLRLRGRPGLLLCPVHLPEGGRRPRDAAAGGRSV</sequence>
<feature type="compositionally biased region" description="Gly residues" evidence="1">
    <location>
        <begin position="243"/>
        <end position="252"/>
    </location>
</feature>
<feature type="compositionally biased region" description="Low complexity" evidence="1">
    <location>
        <begin position="221"/>
        <end position="230"/>
    </location>
</feature>
<accession>A0A6J4RDF4</accession>
<feature type="compositionally biased region" description="Basic residues" evidence="1">
    <location>
        <begin position="814"/>
        <end position="851"/>
    </location>
</feature>
<feature type="compositionally biased region" description="Basic and acidic residues" evidence="1">
    <location>
        <begin position="802"/>
        <end position="813"/>
    </location>
</feature>
<feature type="region of interest" description="Disordered" evidence="1">
    <location>
        <begin position="704"/>
        <end position="894"/>
    </location>
</feature>
<feature type="compositionally biased region" description="Basic and acidic residues" evidence="1">
    <location>
        <begin position="299"/>
        <end position="314"/>
    </location>
</feature>
<feature type="region of interest" description="Disordered" evidence="1">
    <location>
        <begin position="145"/>
        <end position="383"/>
    </location>
</feature>
<proteinExistence type="predicted"/>
<feature type="compositionally biased region" description="Basic residues" evidence="1">
    <location>
        <begin position="787"/>
        <end position="797"/>
    </location>
</feature>
<feature type="compositionally biased region" description="Basic and acidic residues" evidence="1">
    <location>
        <begin position="754"/>
        <end position="764"/>
    </location>
</feature>
<gene>
    <name evidence="2" type="ORF">AVDCRST_MAG02-3355</name>
</gene>
<feature type="compositionally biased region" description="Basic and acidic residues" evidence="1">
    <location>
        <begin position="335"/>
        <end position="354"/>
    </location>
</feature>
<feature type="compositionally biased region" description="Low complexity" evidence="1">
    <location>
        <begin position="854"/>
        <end position="868"/>
    </location>
</feature>
<feature type="compositionally biased region" description="Gly residues" evidence="1">
    <location>
        <begin position="564"/>
        <end position="573"/>
    </location>
</feature>
<feature type="non-terminal residue" evidence="2">
    <location>
        <position position="1"/>
    </location>
</feature>